<reference evidence="11" key="1">
    <citation type="journal article" date="2011" name="J. Bacteriol.">
        <title>Genome sequences of eight morphologically diverse alphaproteobacteria.</title>
        <authorList>
            <consortium name="US DOE Joint Genome Institute"/>
            <person name="Brown P.J."/>
            <person name="Kysela D.T."/>
            <person name="Buechlein A."/>
            <person name="Hemmerich C."/>
            <person name="Brun Y.V."/>
        </authorList>
    </citation>
    <scope>NUCLEOTIDE SEQUENCE [LARGE SCALE GENOMIC DNA]</scope>
    <source>
        <strain evidence="11">ATCC 51888 / DSM 1869 / NCIB 11706 / TK 0415</strain>
    </source>
</reference>
<evidence type="ECO:0000256" key="8">
    <source>
        <dbReference type="ARBA" id="ARBA00023136"/>
    </source>
</evidence>
<protein>
    <submittedName>
        <fullName evidence="10">Sulfate ABC transporter, ATPase subunit</fullName>
    </submittedName>
</protein>
<dbReference type="NCBIfam" id="TIGR00968">
    <property type="entry name" value="3a0106s01"/>
    <property type="match status" value="1"/>
</dbReference>
<proteinExistence type="inferred from homology"/>
<dbReference type="PROSITE" id="PS00211">
    <property type="entry name" value="ABC_TRANSPORTER_1"/>
    <property type="match status" value="1"/>
</dbReference>
<evidence type="ECO:0000313" key="10">
    <source>
        <dbReference type="EMBL" id="ADJ24469.1"/>
    </source>
</evidence>
<dbReference type="AlphaFoldDB" id="D8JTF1"/>
<evidence type="ECO:0000256" key="2">
    <source>
        <dbReference type="ARBA" id="ARBA00022448"/>
    </source>
</evidence>
<dbReference type="CDD" id="cd03296">
    <property type="entry name" value="ABC_CysA_sulfate_importer"/>
    <property type="match status" value="1"/>
</dbReference>
<dbReference type="InterPro" id="IPR041193">
    <property type="entry name" value="CysA_C"/>
</dbReference>
<keyword evidence="2" id="KW-0813">Transport</keyword>
<dbReference type="OrthoDB" id="9802264at2"/>
<gene>
    <name evidence="10" type="ordered locus">Hden_2673</name>
</gene>
<dbReference type="GO" id="GO:0016887">
    <property type="term" value="F:ATP hydrolysis activity"/>
    <property type="evidence" value="ECO:0007669"/>
    <property type="project" value="InterPro"/>
</dbReference>
<dbReference type="Gene3D" id="3.40.50.300">
    <property type="entry name" value="P-loop containing nucleotide triphosphate hydrolases"/>
    <property type="match status" value="1"/>
</dbReference>
<keyword evidence="4" id="KW-0547">Nucleotide-binding</keyword>
<dbReference type="Proteomes" id="UP000002033">
    <property type="component" value="Chromosome"/>
</dbReference>
<dbReference type="EMBL" id="CP002083">
    <property type="protein sequence ID" value="ADJ24469.1"/>
    <property type="molecule type" value="Genomic_DNA"/>
</dbReference>
<comment type="similarity">
    <text evidence="1">Belongs to the ABC transporter superfamily.</text>
</comment>
<feature type="domain" description="ABC transporter" evidence="9">
    <location>
        <begin position="3"/>
        <end position="237"/>
    </location>
</feature>
<dbReference type="PANTHER" id="PTHR42781:SF4">
    <property type="entry name" value="SPERMIDINE_PUTRESCINE IMPORT ATP-BINDING PROTEIN POTA"/>
    <property type="match status" value="1"/>
</dbReference>
<keyword evidence="6" id="KW-1278">Translocase</keyword>
<dbReference type="InterPro" id="IPR003593">
    <property type="entry name" value="AAA+_ATPase"/>
</dbReference>
<keyword evidence="7" id="KW-0764">Sulfate transport</keyword>
<accession>D8JTF1</accession>
<dbReference type="Pfam" id="PF12857">
    <property type="entry name" value="TOBE_3"/>
    <property type="match status" value="1"/>
</dbReference>
<dbReference type="KEGG" id="hdn:Hden_2673"/>
<organism evidence="10 11">
    <name type="scientific">Hyphomicrobium denitrificans (strain ATCC 51888 / DSM 1869 / NCIMB 11706 / TK 0415)</name>
    <dbReference type="NCBI Taxonomy" id="582899"/>
    <lineage>
        <taxon>Bacteria</taxon>
        <taxon>Pseudomonadati</taxon>
        <taxon>Pseudomonadota</taxon>
        <taxon>Alphaproteobacteria</taxon>
        <taxon>Hyphomicrobiales</taxon>
        <taxon>Hyphomicrobiaceae</taxon>
        <taxon>Hyphomicrobium</taxon>
    </lineage>
</organism>
<evidence type="ECO:0000256" key="5">
    <source>
        <dbReference type="ARBA" id="ARBA00022840"/>
    </source>
</evidence>
<dbReference type="eggNOG" id="COG1118">
    <property type="taxonomic scope" value="Bacteria"/>
</dbReference>
<dbReference type="InterPro" id="IPR027417">
    <property type="entry name" value="P-loop_NTPase"/>
</dbReference>
<dbReference type="Pfam" id="PF00005">
    <property type="entry name" value="ABC_tran"/>
    <property type="match status" value="1"/>
</dbReference>
<dbReference type="SUPFAM" id="SSF52540">
    <property type="entry name" value="P-loop containing nucleoside triphosphate hydrolases"/>
    <property type="match status" value="1"/>
</dbReference>
<keyword evidence="5" id="KW-0067">ATP-binding</keyword>
<dbReference type="InterPro" id="IPR017871">
    <property type="entry name" value="ABC_transporter-like_CS"/>
</dbReference>
<dbReference type="GO" id="GO:0015419">
    <property type="term" value="F:ABC-type sulfate transporter activity"/>
    <property type="evidence" value="ECO:0007669"/>
    <property type="project" value="InterPro"/>
</dbReference>
<dbReference type="InterPro" id="IPR050093">
    <property type="entry name" value="ABC_SmlMolc_Importer"/>
</dbReference>
<dbReference type="SUPFAM" id="SSF50331">
    <property type="entry name" value="MOP-like"/>
    <property type="match status" value="1"/>
</dbReference>
<evidence type="ECO:0000256" key="3">
    <source>
        <dbReference type="ARBA" id="ARBA00022475"/>
    </source>
</evidence>
<dbReference type="Pfam" id="PF17850">
    <property type="entry name" value="CysA_C_terminal"/>
    <property type="match status" value="1"/>
</dbReference>
<dbReference type="GO" id="GO:0005524">
    <property type="term" value="F:ATP binding"/>
    <property type="evidence" value="ECO:0007669"/>
    <property type="project" value="UniProtKB-KW"/>
</dbReference>
<dbReference type="InterPro" id="IPR024765">
    <property type="entry name" value="TOBE-like"/>
</dbReference>
<dbReference type="InterPro" id="IPR005666">
    <property type="entry name" value="Sulph_transpt1"/>
</dbReference>
<dbReference type="PROSITE" id="PS50893">
    <property type="entry name" value="ABC_TRANSPORTER_2"/>
    <property type="match status" value="1"/>
</dbReference>
<dbReference type="GO" id="GO:0043190">
    <property type="term" value="C:ATP-binding cassette (ABC) transporter complex"/>
    <property type="evidence" value="ECO:0007669"/>
    <property type="project" value="InterPro"/>
</dbReference>
<evidence type="ECO:0000256" key="7">
    <source>
        <dbReference type="ARBA" id="ARBA00023032"/>
    </source>
</evidence>
<name>D8JTF1_HYPDA</name>
<dbReference type="STRING" id="582899.Hden_2673"/>
<keyword evidence="3" id="KW-1003">Cell membrane</keyword>
<evidence type="ECO:0000313" key="11">
    <source>
        <dbReference type="Proteomes" id="UP000002033"/>
    </source>
</evidence>
<evidence type="ECO:0000256" key="1">
    <source>
        <dbReference type="ARBA" id="ARBA00005417"/>
    </source>
</evidence>
<evidence type="ECO:0000256" key="6">
    <source>
        <dbReference type="ARBA" id="ARBA00022967"/>
    </source>
</evidence>
<keyword evidence="8" id="KW-0472">Membrane</keyword>
<dbReference type="InterPro" id="IPR008995">
    <property type="entry name" value="Mo/tungstate-bd_C_term_dom"/>
</dbReference>
<evidence type="ECO:0000256" key="4">
    <source>
        <dbReference type="ARBA" id="ARBA00022741"/>
    </source>
</evidence>
<dbReference type="InterPro" id="IPR003439">
    <property type="entry name" value="ABC_transporter-like_ATP-bd"/>
</dbReference>
<evidence type="ECO:0000259" key="9">
    <source>
        <dbReference type="PROSITE" id="PS50893"/>
    </source>
</evidence>
<dbReference type="HOGENOM" id="CLU_000604_1_1_5"/>
<dbReference type="FunFam" id="3.40.50.300:FF:000227">
    <property type="entry name" value="Sulfate/thiosulfate import ATP-binding protein CysA"/>
    <property type="match status" value="1"/>
</dbReference>
<sequence>MSIEVRNVNKTFGTFKALDDVSLNFPDGELVALLGPSGCGKTTLLRVIAGLEHADSGRIILDGDDATTKDVRQRRVGFVFQHYALFRHLTVFENIAFGLRVRPRGQRPSEKDIRAKVGQLLELVQLSWVANRFPSQLSGGQRQRIALARALAVEPRVLLLDEPFGALDAKVRKELRRWLRTLHDELHISSIFVTHDQEEALEVSDRIVLINKGRVEQIGPPKEIYETPATAFAYGFMGTVNEFRGRIEGDYVRVGDERIRHHAGHFRDGQEVVAFVRPHETEIVPDVSSDDGITAKVHRILGTGAVARVELVANGDARQGRKDFFEVEIPGTEATSLGLATGQRVKIRSRRLSVFPEQNGTVAS</sequence>
<dbReference type="RefSeq" id="WP_013216628.1">
    <property type="nucleotide sequence ID" value="NC_014313.1"/>
</dbReference>
<keyword evidence="11" id="KW-1185">Reference proteome</keyword>
<dbReference type="PANTHER" id="PTHR42781">
    <property type="entry name" value="SPERMIDINE/PUTRESCINE IMPORT ATP-BINDING PROTEIN POTA"/>
    <property type="match status" value="1"/>
</dbReference>
<dbReference type="SMART" id="SM00382">
    <property type="entry name" value="AAA"/>
    <property type="match status" value="1"/>
</dbReference>